<dbReference type="EMBL" id="CP020442">
    <property type="protein sequence ID" value="ARC38253.1"/>
    <property type="molecule type" value="Genomic_DNA"/>
</dbReference>
<dbReference type="RefSeq" id="WP_080622628.1">
    <property type="nucleotide sequence ID" value="NZ_CALTWI010000030.1"/>
</dbReference>
<dbReference type="EMBL" id="CP044081">
    <property type="protein sequence ID" value="QEU08512.1"/>
    <property type="molecule type" value="Genomic_DNA"/>
</dbReference>
<dbReference type="KEGG" id="pye:A6J80_19475"/>
<keyword evidence="3" id="KW-1185">Reference proteome</keyword>
<dbReference type="Proteomes" id="UP000191257">
    <property type="component" value="Chromosome"/>
</dbReference>
<gene>
    <name evidence="1" type="ORF">A6J80_19475</name>
    <name evidence="2" type="ORF">FOB51_11145</name>
</gene>
<dbReference type="eggNOG" id="ENOG5031AWK">
    <property type="taxonomic scope" value="Bacteria"/>
</dbReference>
<reference evidence="1" key="2">
    <citation type="submission" date="2017-12" db="EMBL/GenBank/DDBJ databases">
        <title>FDA dAtabase for Regulatory Grade micrObial Sequences (FDA-ARGOS): Supporting development and validation of Infectious Disease Dx tests.</title>
        <authorList>
            <person name="Campos J."/>
            <person name="Goldberg B."/>
            <person name="Tallon L."/>
            <person name="Sadzewicz L."/>
            <person name="Sengamalay N."/>
            <person name="Ott S."/>
            <person name="Godinez A."/>
            <person name="Nagaraj S."/>
            <person name="Vyas G."/>
            <person name="Aluvathingal J."/>
            <person name="Nadendla S."/>
            <person name="Geyer C."/>
            <person name="Nandy P."/>
            <person name="Hobson J."/>
            <person name="Sichtig H."/>
        </authorList>
    </citation>
    <scope>NUCLEOTIDE SEQUENCE</scope>
    <source>
        <strain evidence="1">FDAARGOS_252</strain>
    </source>
</reference>
<reference evidence="2 4" key="3">
    <citation type="submission" date="2019-09" db="EMBL/GenBank/DDBJ databases">
        <title>FDA dAtabase for Regulatory Grade micrObial Sequences (FDA-ARGOS): Supporting development and validation of Infectious Disease Dx tests.</title>
        <authorList>
            <person name="Sciortino C."/>
            <person name="Tallon L."/>
            <person name="Sadzewicz L."/>
            <person name="Vavikolanu K."/>
            <person name="Mehta A."/>
            <person name="Aluvathingal J."/>
            <person name="Nadendla S."/>
            <person name="Nandy P."/>
            <person name="Geyer C."/>
            <person name="Yan Y."/>
            <person name="Sichtig H."/>
        </authorList>
    </citation>
    <scope>NUCLEOTIDE SEQUENCE [LARGE SCALE GENOMIC DNA]</scope>
    <source>
        <strain evidence="2 4">FDAARGOS_643</strain>
    </source>
</reference>
<evidence type="ECO:0000313" key="3">
    <source>
        <dbReference type="Proteomes" id="UP000191257"/>
    </source>
</evidence>
<evidence type="ECO:0000313" key="2">
    <source>
        <dbReference type="EMBL" id="QEU08512.1"/>
    </source>
</evidence>
<reference evidence="3" key="1">
    <citation type="submission" date="2017-03" db="EMBL/GenBank/DDBJ databases">
        <title>FDA dAtabase for Regulatory Grade micrObial Sequences (FDA-ARGOS): Supporting development and validation of Infectious Disease Dx tests.</title>
        <authorList>
            <person name="Minogue T."/>
            <person name="Wolcott M."/>
            <person name="Wasieloski L."/>
            <person name="Aguilar W."/>
            <person name="Moore D."/>
            <person name="Tallon L."/>
            <person name="Sadzewicz L."/>
            <person name="Sengamalay N."/>
            <person name="Ott S."/>
            <person name="Godinez A."/>
            <person name="Nagaraj S."/>
            <person name="Nadendla S."/>
            <person name="Geyer C."/>
            <person name="Sichtig H."/>
        </authorList>
    </citation>
    <scope>NUCLEOTIDE SEQUENCE [LARGE SCALE GENOMIC DNA]</scope>
    <source>
        <strain evidence="3">FDAARGOS_252</strain>
    </source>
</reference>
<evidence type="ECO:0000313" key="4">
    <source>
        <dbReference type="Proteomes" id="UP000324507"/>
    </source>
</evidence>
<dbReference type="Proteomes" id="UP000324507">
    <property type="component" value="Chromosome"/>
</dbReference>
<sequence>MCSACGFPAAPGHWTDAGAQTPGDRLRLRFARLGAVNRLLAPYGLKAWDDGVTPGLQLFAPGGQRELVPDLAALWAVAERMAGRPIDPLSDRALADG</sequence>
<dbReference type="STRING" id="147645.A6J80_19475"/>
<accession>A0A1V0GWK4</accession>
<organism evidence="1 3">
    <name type="scientific">Paracoccus yeei</name>
    <dbReference type="NCBI Taxonomy" id="147645"/>
    <lineage>
        <taxon>Bacteria</taxon>
        <taxon>Pseudomonadati</taxon>
        <taxon>Pseudomonadota</taxon>
        <taxon>Alphaproteobacteria</taxon>
        <taxon>Rhodobacterales</taxon>
        <taxon>Paracoccaceae</taxon>
        <taxon>Paracoccus</taxon>
    </lineage>
</organism>
<evidence type="ECO:0000313" key="1">
    <source>
        <dbReference type="EMBL" id="ARC38253.1"/>
    </source>
</evidence>
<name>A0A1V0GWK4_9RHOB</name>
<proteinExistence type="predicted"/>
<protein>
    <submittedName>
        <fullName evidence="1">Uncharacterized protein</fullName>
    </submittedName>
</protein>
<dbReference type="AlphaFoldDB" id="A0A1V0GWK4"/>